<sequence>MSSLVRRTYSTRPARQPPSSPPSDLVSSPPRPNLKRKRPLTDHLSFTNTPTTKKAKPQKSTNKTKQKTLTQLHFALETSVLKTCPLCDLTFTQGAPDDESLHRSHCLRVQKGLEWGKEEEKESVKAGVEELCSDVRLKNGSKGRIISFRAEVSGRIGTKLQTLLDTINLTLSSPPLSQRVLQASKVYLFLLHCPTATSSRREKIVGCVIAQRITSAMAIVHPSSDETVKDTPTSLIPVDPSTNLYVCPTPLPTPMGIPRLFVSSSHRRLGIASRLLTSASQTFILGCPLDPSKGEVAFTQPTGAGKSVLEKWGKGGVRIYEE</sequence>
<evidence type="ECO:0000259" key="11">
    <source>
        <dbReference type="Pfam" id="PF13878"/>
    </source>
</evidence>
<evidence type="ECO:0000256" key="3">
    <source>
        <dbReference type="ARBA" id="ARBA00022679"/>
    </source>
</evidence>
<dbReference type="InterPro" id="IPR028005">
    <property type="entry name" value="AcTrfase_ESCO_Znf_dom"/>
</dbReference>
<evidence type="ECO:0000259" key="12">
    <source>
        <dbReference type="Pfam" id="PF13880"/>
    </source>
</evidence>
<dbReference type="GO" id="GO:0000785">
    <property type="term" value="C:chromatin"/>
    <property type="evidence" value="ECO:0007669"/>
    <property type="project" value="TreeGrafter"/>
</dbReference>
<comment type="caution">
    <text evidence="13">The sequence shown here is derived from an EMBL/GenBank/DDBJ whole genome shotgun (WGS) entry which is preliminary data.</text>
</comment>
<comment type="subcellular location">
    <subcellularLocation>
        <location evidence="1">Nucleus</location>
    </subcellularLocation>
</comment>
<dbReference type="GO" id="GO:0061733">
    <property type="term" value="F:protein-lysine-acetyltransferase activity"/>
    <property type="evidence" value="ECO:0007669"/>
    <property type="project" value="TreeGrafter"/>
</dbReference>
<dbReference type="Pfam" id="PF13880">
    <property type="entry name" value="Acetyltransf_13"/>
    <property type="match status" value="1"/>
</dbReference>
<keyword evidence="5" id="KW-0863">Zinc-finger</keyword>
<evidence type="ECO:0000256" key="7">
    <source>
        <dbReference type="ARBA" id="ARBA00023242"/>
    </source>
</evidence>
<keyword evidence="4" id="KW-0479">Metal-binding</keyword>
<evidence type="ECO:0000256" key="1">
    <source>
        <dbReference type="ARBA" id="ARBA00004123"/>
    </source>
</evidence>
<reference evidence="13 14" key="1">
    <citation type="submission" date="2022-09" db="EMBL/GenBank/DDBJ databases">
        <authorList>
            <person name="Palmer J.M."/>
        </authorList>
    </citation>
    <scope>NUCLEOTIDE SEQUENCE [LARGE SCALE GENOMIC DNA]</scope>
    <source>
        <strain evidence="13 14">DSM 7382</strain>
    </source>
</reference>
<feature type="region of interest" description="Disordered" evidence="10">
    <location>
        <begin position="1"/>
        <end position="66"/>
    </location>
</feature>
<evidence type="ECO:0000313" key="13">
    <source>
        <dbReference type="EMBL" id="KAK7693684.1"/>
    </source>
</evidence>
<evidence type="ECO:0000256" key="8">
    <source>
        <dbReference type="ARBA" id="ARBA00023306"/>
    </source>
</evidence>
<dbReference type="GO" id="GO:0008270">
    <property type="term" value="F:zinc ion binding"/>
    <property type="evidence" value="ECO:0007669"/>
    <property type="project" value="UniProtKB-KW"/>
</dbReference>
<name>A0AAW0GVV2_9APHY</name>
<evidence type="ECO:0000313" key="14">
    <source>
        <dbReference type="Proteomes" id="UP001385951"/>
    </source>
</evidence>
<dbReference type="Pfam" id="PF13878">
    <property type="entry name" value="zf-C2H2_3"/>
    <property type="match status" value="1"/>
</dbReference>
<keyword evidence="6" id="KW-0862">Zinc</keyword>
<dbReference type="GO" id="GO:0007064">
    <property type="term" value="P:mitotic sister chromatid cohesion"/>
    <property type="evidence" value="ECO:0007669"/>
    <property type="project" value="TreeGrafter"/>
</dbReference>
<dbReference type="GO" id="GO:0005634">
    <property type="term" value="C:nucleus"/>
    <property type="evidence" value="ECO:0007669"/>
    <property type="project" value="UniProtKB-SubCell"/>
</dbReference>
<dbReference type="PANTHER" id="PTHR45884">
    <property type="entry name" value="N-ACETYLTRANSFERASE ECO"/>
    <property type="match status" value="1"/>
</dbReference>
<keyword evidence="9" id="KW-0012">Acyltransferase</keyword>
<feature type="compositionally biased region" description="Basic residues" evidence="10">
    <location>
        <begin position="53"/>
        <end position="66"/>
    </location>
</feature>
<feature type="domain" description="N-acetyltransferase ESCO acetyl-transferase" evidence="12">
    <location>
        <begin position="254"/>
        <end position="314"/>
    </location>
</feature>
<evidence type="ECO:0000256" key="4">
    <source>
        <dbReference type="ARBA" id="ARBA00022723"/>
    </source>
</evidence>
<gene>
    <name evidence="13" type="ORF">QCA50_003254</name>
</gene>
<dbReference type="EMBL" id="JASBNA010000003">
    <property type="protein sequence ID" value="KAK7693684.1"/>
    <property type="molecule type" value="Genomic_DNA"/>
</dbReference>
<accession>A0AAW0GVV2</accession>
<evidence type="ECO:0008006" key="15">
    <source>
        <dbReference type="Google" id="ProtNLM"/>
    </source>
</evidence>
<evidence type="ECO:0000256" key="10">
    <source>
        <dbReference type="SAM" id="MobiDB-lite"/>
    </source>
</evidence>
<dbReference type="PANTHER" id="PTHR45884:SF2">
    <property type="entry name" value="N-ACETYLTRANSFERASE ECO"/>
    <property type="match status" value="1"/>
</dbReference>
<keyword evidence="8" id="KW-0131">Cell cycle</keyword>
<proteinExistence type="inferred from homology"/>
<evidence type="ECO:0000256" key="9">
    <source>
        <dbReference type="ARBA" id="ARBA00023315"/>
    </source>
</evidence>
<dbReference type="InterPro" id="IPR028009">
    <property type="entry name" value="ESCO_Acetyltransf_dom"/>
</dbReference>
<feature type="domain" description="N-acetyltransferase ESCO zinc-finger" evidence="11">
    <location>
        <begin position="71"/>
        <end position="106"/>
    </location>
</feature>
<keyword evidence="3" id="KW-0808">Transferase</keyword>
<protein>
    <recommendedName>
        <fullName evidence="15">N-acetyltransferase ECO1</fullName>
    </recommendedName>
</protein>
<comment type="similarity">
    <text evidence="2">Belongs to the acetyltransferase family. ECO subfamily.</text>
</comment>
<keyword evidence="7" id="KW-0539">Nucleus</keyword>
<evidence type="ECO:0000256" key="5">
    <source>
        <dbReference type="ARBA" id="ARBA00022771"/>
    </source>
</evidence>
<dbReference type="AlphaFoldDB" id="A0AAW0GVV2"/>
<dbReference type="Proteomes" id="UP001385951">
    <property type="component" value="Unassembled WGS sequence"/>
</dbReference>
<keyword evidence="14" id="KW-1185">Reference proteome</keyword>
<evidence type="ECO:0000256" key="2">
    <source>
        <dbReference type="ARBA" id="ARBA00005816"/>
    </source>
</evidence>
<organism evidence="13 14">
    <name type="scientific">Cerrena zonata</name>
    <dbReference type="NCBI Taxonomy" id="2478898"/>
    <lineage>
        <taxon>Eukaryota</taxon>
        <taxon>Fungi</taxon>
        <taxon>Dikarya</taxon>
        <taxon>Basidiomycota</taxon>
        <taxon>Agaricomycotina</taxon>
        <taxon>Agaricomycetes</taxon>
        <taxon>Polyporales</taxon>
        <taxon>Cerrenaceae</taxon>
        <taxon>Cerrena</taxon>
    </lineage>
</organism>
<evidence type="ECO:0000256" key="6">
    <source>
        <dbReference type="ARBA" id="ARBA00022833"/>
    </source>
</evidence>
<feature type="compositionally biased region" description="Polar residues" evidence="10">
    <location>
        <begin position="1"/>
        <end position="13"/>
    </location>
</feature>